<evidence type="ECO:0000259" key="1">
    <source>
        <dbReference type="SMART" id="SM00563"/>
    </source>
</evidence>
<sequence>MGSFLSFCGKSLYRFMGWTYDDLPDYWVKKSVVIGFPHTSNMDTVRALTYMQIGQINAKLLVKSDWFFWPMSVLLRRLGAIPVNRDKPRGFVGQIAKEFNTRDEFILALVPEGTRKNTCRIRTGFWSIAKTANVPIICWLLDNSCKRTRWLGKIMPGENLETDLLKIKEIYQSRGYAIPLGNMDQYSKVK</sequence>
<keyword evidence="2" id="KW-0012">Acyltransferase</keyword>
<dbReference type="Pfam" id="PF01553">
    <property type="entry name" value="Acyltransferase"/>
    <property type="match status" value="1"/>
</dbReference>
<evidence type="ECO:0000313" key="3">
    <source>
        <dbReference type="Proteomes" id="UP000192418"/>
    </source>
</evidence>
<reference evidence="2 3" key="1">
    <citation type="submission" date="2017-04" db="EMBL/GenBank/DDBJ databases">
        <authorList>
            <person name="Afonso C.L."/>
            <person name="Miller P.J."/>
            <person name="Scott M.A."/>
            <person name="Spackman E."/>
            <person name="Goraichik I."/>
            <person name="Dimitrov K.M."/>
            <person name="Suarez D.L."/>
            <person name="Swayne D.E."/>
        </authorList>
    </citation>
    <scope>NUCLEOTIDE SEQUENCE [LARGE SCALE GENOMIC DNA]</scope>
    <source>
        <strain evidence="2 3">DSM 3385</strain>
    </source>
</reference>
<dbReference type="GO" id="GO:0016746">
    <property type="term" value="F:acyltransferase activity"/>
    <property type="evidence" value="ECO:0007669"/>
    <property type="project" value="UniProtKB-KW"/>
</dbReference>
<keyword evidence="3" id="KW-1185">Reference proteome</keyword>
<organism evidence="2 3">
    <name type="scientific">Desulfocicer vacuolatum DSM 3385</name>
    <dbReference type="NCBI Taxonomy" id="1121400"/>
    <lineage>
        <taxon>Bacteria</taxon>
        <taxon>Pseudomonadati</taxon>
        <taxon>Thermodesulfobacteriota</taxon>
        <taxon>Desulfobacteria</taxon>
        <taxon>Desulfobacterales</taxon>
        <taxon>Desulfobacteraceae</taxon>
        <taxon>Desulfocicer</taxon>
    </lineage>
</organism>
<dbReference type="OrthoDB" id="9796839at2"/>
<name>A0A1W2CAY6_9BACT</name>
<protein>
    <submittedName>
        <fullName evidence="2">Acyltransferase</fullName>
    </submittedName>
</protein>
<dbReference type="RefSeq" id="WP_084069437.1">
    <property type="nucleotide sequence ID" value="NZ_FWXY01000011.1"/>
</dbReference>
<proteinExistence type="predicted"/>
<dbReference type="STRING" id="1121400.SAMN02746065_11125"/>
<keyword evidence="2" id="KW-0808">Transferase</keyword>
<dbReference type="SMART" id="SM00563">
    <property type="entry name" value="PlsC"/>
    <property type="match status" value="1"/>
</dbReference>
<dbReference type="AlphaFoldDB" id="A0A1W2CAY6"/>
<dbReference type="EMBL" id="FWXY01000011">
    <property type="protein sequence ID" value="SMC82032.1"/>
    <property type="molecule type" value="Genomic_DNA"/>
</dbReference>
<dbReference type="Proteomes" id="UP000192418">
    <property type="component" value="Unassembled WGS sequence"/>
</dbReference>
<dbReference type="SUPFAM" id="SSF69593">
    <property type="entry name" value="Glycerol-3-phosphate (1)-acyltransferase"/>
    <property type="match status" value="1"/>
</dbReference>
<dbReference type="InterPro" id="IPR002123">
    <property type="entry name" value="Plipid/glycerol_acylTrfase"/>
</dbReference>
<accession>A0A1W2CAY6</accession>
<feature type="domain" description="Phospholipid/glycerol acyltransferase" evidence="1">
    <location>
        <begin position="32"/>
        <end position="141"/>
    </location>
</feature>
<gene>
    <name evidence="2" type="ORF">SAMN02746065_11125</name>
</gene>
<evidence type="ECO:0000313" key="2">
    <source>
        <dbReference type="EMBL" id="SMC82032.1"/>
    </source>
</evidence>